<dbReference type="RefSeq" id="WP_113954778.1">
    <property type="nucleotide sequence ID" value="NZ_QNRT01000003.1"/>
</dbReference>
<dbReference type="EMBL" id="QNRT01000003">
    <property type="protein sequence ID" value="RBP49781.1"/>
    <property type="molecule type" value="Genomic_DNA"/>
</dbReference>
<evidence type="ECO:0000259" key="1">
    <source>
        <dbReference type="PROSITE" id="PS51724"/>
    </source>
</evidence>
<dbReference type="Proteomes" id="UP000253083">
    <property type="component" value="Unassembled WGS sequence"/>
</dbReference>
<comment type="caution">
    <text evidence="2">The sequence shown here is derived from an EMBL/GenBank/DDBJ whole genome shotgun (WGS) entry which is preliminary data.</text>
</comment>
<reference evidence="2 3" key="1">
    <citation type="submission" date="2018-06" db="EMBL/GenBank/DDBJ databases">
        <title>Genomic Encyclopedia of Type Strains, Phase IV (KMG-IV): sequencing the most valuable type-strain genomes for metagenomic binning, comparative biology and taxonomic classification.</title>
        <authorList>
            <person name="Goeker M."/>
        </authorList>
    </citation>
    <scope>NUCLEOTIDE SEQUENCE [LARGE SCALE GENOMIC DNA]</scope>
    <source>
        <strain evidence="2 3">DSM 24032</strain>
    </source>
</reference>
<dbReference type="InterPro" id="IPR007730">
    <property type="entry name" value="SPOR-like_dom"/>
</dbReference>
<dbReference type="PROSITE" id="PS51724">
    <property type="entry name" value="SPOR"/>
    <property type="match status" value="1"/>
</dbReference>
<evidence type="ECO:0000313" key="3">
    <source>
        <dbReference type="Proteomes" id="UP000253083"/>
    </source>
</evidence>
<dbReference type="SUPFAM" id="SSF110997">
    <property type="entry name" value="Sporulation related repeat"/>
    <property type="match status" value="1"/>
</dbReference>
<organism evidence="2 3">
    <name type="scientific">Arenicella xantha</name>
    <dbReference type="NCBI Taxonomy" id="644221"/>
    <lineage>
        <taxon>Bacteria</taxon>
        <taxon>Pseudomonadati</taxon>
        <taxon>Pseudomonadota</taxon>
        <taxon>Gammaproteobacteria</taxon>
        <taxon>Arenicellales</taxon>
        <taxon>Arenicellaceae</taxon>
        <taxon>Arenicella</taxon>
    </lineage>
</organism>
<keyword evidence="3" id="KW-1185">Reference proteome</keyword>
<gene>
    <name evidence="2" type="ORF">DFR28_103206</name>
</gene>
<protein>
    <submittedName>
        <fullName evidence="2">Sporulation related protein</fullName>
    </submittedName>
</protein>
<dbReference type="GO" id="GO:0042834">
    <property type="term" value="F:peptidoglycan binding"/>
    <property type="evidence" value="ECO:0007669"/>
    <property type="project" value="InterPro"/>
</dbReference>
<proteinExistence type="predicted"/>
<dbReference type="AlphaFoldDB" id="A0A395JKR3"/>
<dbReference type="Pfam" id="PF05036">
    <property type="entry name" value="SPOR"/>
    <property type="match status" value="1"/>
</dbReference>
<feature type="domain" description="SPOR" evidence="1">
    <location>
        <begin position="75"/>
        <end position="154"/>
    </location>
</feature>
<dbReference type="InterPro" id="IPR036680">
    <property type="entry name" value="SPOR-like_sf"/>
</dbReference>
<dbReference type="InParanoid" id="A0A395JKR3"/>
<name>A0A395JKR3_9GAMM</name>
<evidence type="ECO:0000313" key="2">
    <source>
        <dbReference type="EMBL" id="RBP49781.1"/>
    </source>
</evidence>
<accession>A0A395JKR3</accession>
<sequence length="234" mass="26183">MRFVAYGVAILLLSNVAIFLWPDRSVSAPHVFSEKEDVNPHFVRLNKEIEAKFFSQVAIEPEQSPSSGGLQISAISKSGQACYRLGPFMHKENYELAQAVLLNANLEYRKSKRVSKSSDVYRVFLGPFESQSLVADARLDLKRKNVLDHFVRKQGDGTYIISLGIYSTLESAEMAVSLFDGTLTDVQKQSETVVLPDSYWLHFSMSDQESARLQLGAMDWGEQSAKMGLYPCNG</sequence>